<keyword evidence="5" id="KW-1185">Reference proteome</keyword>
<organism evidence="4 5">
    <name type="scientific">Commensalibacter oyaizuii</name>
    <dbReference type="NCBI Taxonomy" id="3043873"/>
    <lineage>
        <taxon>Bacteria</taxon>
        <taxon>Pseudomonadati</taxon>
        <taxon>Pseudomonadota</taxon>
        <taxon>Alphaproteobacteria</taxon>
        <taxon>Acetobacterales</taxon>
        <taxon>Acetobacteraceae</taxon>
    </lineage>
</organism>
<evidence type="ECO:0000313" key="5">
    <source>
        <dbReference type="Proteomes" id="UP001431634"/>
    </source>
</evidence>
<feature type="compositionally biased region" description="Basic and acidic residues" evidence="1">
    <location>
        <begin position="240"/>
        <end position="260"/>
    </location>
</feature>
<keyword evidence="2" id="KW-0812">Transmembrane</keyword>
<feature type="compositionally biased region" description="Basic and acidic residues" evidence="1">
    <location>
        <begin position="9"/>
        <end position="29"/>
    </location>
</feature>
<accession>A0ABT6Q2X5</accession>
<keyword evidence="2" id="KW-0472">Membrane</keyword>
<feature type="compositionally biased region" description="Acidic residues" evidence="1">
    <location>
        <begin position="49"/>
        <end position="59"/>
    </location>
</feature>
<dbReference type="Proteomes" id="UP001431634">
    <property type="component" value="Unassembled WGS sequence"/>
</dbReference>
<name>A0ABT6Q2X5_9PROT</name>
<evidence type="ECO:0000256" key="2">
    <source>
        <dbReference type="SAM" id="Phobius"/>
    </source>
</evidence>
<dbReference type="EMBL" id="JASBAO010000001">
    <property type="protein sequence ID" value="MDI2091490.1"/>
    <property type="molecule type" value="Genomic_DNA"/>
</dbReference>
<comment type="caution">
    <text evidence="4">The sequence shown here is derived from an EMBL/GenBank/DDBJ whole genome shotgun (WGS) entry which is preliminary data.</text>
</comment>
<gene>
    <name evidence="4" type="ORF">QJV27_08950</name>
</gene>
<feature type="domain" description="SPOR" evidence="3">
    <location>
        <begin position="269"/>
        <end position="353"/>
    </location>
</feature>
<evidence type="ECO:0000259" key="3">
    <source>
        <dbReference type="PROSITE" id="PS51724"/>
    </source>
</evidence>
<evidence type="ECO:0000313" key="4">
    <source>
        <dbReference type="EMBL" id="MDI2091490.1"/>
    </source>
</evidence>
<feature type="region of interest" description="Disordered" evidence="1">
    <location>
        <begin position="138"/>
        <end position="269"/>
    </location>
</feature>
<keyword evidence="2" id="KW-1133">Transmembrane helix</keyword>
<evidence type="ECO:0000256" key="1">
    <source>
        <dbReference type="SAM" id="MobiDB-lite"/>
    </source>
</evidence>
<dbReference type="Pfam" id="PF05036">
    <property type="entry name" value="SPOR"/>
    <property type="match status" value="1"/>
</dbReference>
<feature type="transmembrane region" description="Helical" evidence="2">
    <location>
        <begin position="84"/>
        <end position="105"/>
    </location>
</feature>
<sequence>MIDPNSPDPSKRKSFFDEDALDNHSDRPAPHPNQRVYNDRERMASPYHDDEEYPYDDQEYDRKKPSRFGFMETLGRGDSGSRRLTYAAGSIGALLVLFVGGWMLFGSSNRGIPVFEPPTEPAKEKIASSGNVETIGLGVGVNTVPDPNNPAGGIPGQTTLAPGPEQPNPSALAEQYAKPPALPPATATNQTSSGQSGQTSSPSGGVSPVAPSTNTAANNSASENVPEPVAPPKKTHVKHHDVPQHKSVETKKTVKTEPKKPVKKQAIATSSNGKFGVQLSALGSESAAQKQWQVLRKKAPELLGGHSPTIQKAEVNGNTVYRLRVKGFASKTQAGAFCSQLKAKSIACTPANF</sequence>
<dbReference type="InterPro" id="IPR007730">
    <property type="entry name" value="SPOR-like_dom"/>
</dbReference>
<dbReference type="InterPro" id="IPR036680">
    <property type="entry name" value="SPOR-like_sf"/>
</dbReference>
<feature type="compositionally biased region" description="Low complexity" evidence="1">
    <location>
        <begin position="184"/>
        <end position="222"/>
    </location>
</feature>
<reference evidence="4" key="1">
    <citation type="submission" date="2023-05" db="EMBL/GenBank/DDBJ databases">
        <title>Whole genome sequence of Commensalibacter sp.</title>
        <authorList>
            <person name="Charoenyingcharoen P."/>
            <person name="Yukphan P."/>
        </authorList>
    </citation>
    <scope>NUCLEOTIDE SEQUENCE</scope>
    <source>
        <strain evidence="4">TBRC 16381</strain>
    </source>
</reference>
<protein>
    <submittedName>
        <fullName evidence="4">SPOR domain-containing protein</fullName>
    </submittedName>
</protein>
<feature type="region of interest" description="Disordered" evidence="1">
    <location>
        <begin position="1"/>
        <end position="64"/>
    </location>
</feature>
<dbReference type="SUPFAM" id="SSF110997">
    <property type="entry name" value="Sporulation related repeat"/>
    <property type="match status" value="1"/>
</dbReference>
<dbReference type="PROSITE" id="PS51724">
    <property type="entry name" value="SPOR"/>
    <property type="match status" value="1"/>
</dbReference>
<proteinExistence type="predicted"/>
<dbReference type="Gene3D" id="3.30.70.1070">
    <property type="entry name" value="Sporulation related repeat"/>
    <property type="match status" value="1"/>
</dbReference>
<dbReference type="RefSeq" id="WP_281448581.1">
    <property type="nucleotide sequence ID" value="NZ_JASBAO010000001.1"/>
</dbReference>